<evidence type="ECO:0000313" key="1">
    <source>
        <dbReference type="EMBL" id="ORX09121.1"/>
    </source>
</evidence>
<sequence length="115" mass="12630">MTTNLILVIDIHGTIDQTGLERLRSHLGLAKQGRLSDDYDQGFGYRKIEIGAGQRINVGLYRQFDGSWILDASTRTADVGPEVLTRLRAELIDGIAAAGYEAVVRPKPTFGTSNR</sequence>
<dbReference type="Proteomes" id="UP000193964">
    <property type="component" value="Unassembled WGS sequence"/>
</dbReference>
<dbReference type="AlphaFoldDB" id="A0A1X2ES93"/>
<reference evidence="1 2" key="1">
    <citation type="submission" date="2016-01" db="EMBL/GenBank/DDBJ databases">
        <title>The new phylogeny of the genus Mycobacterium.</title>
        <authorList>
            <person name="Tarcisio F."/>
            <person name="Conor M."/>
            <person name="Antonella G."/>
            <person name="Elisabetta G."/>
            <person name="Giulia F.S."/>
            <person name="Sara T."/>
            <person name="Anna F."/>
            <person name="Clotilde B."/>
            <person name="Roberto B."/>
            <person name="Veronica D.S."/>
            <person name="Fabio R."/>
            <person name="Monica P."/>
            <person name="Olivier J."/>
            <person name="Enrico T."/>
            <person name="Nicola S."/>
        </authorList>
    </citation>
    <scope>NUCLEOTIDE SEQUENCE [LARGE SCALE GENOMIC DNA]</scope>
    <source>
        <strain evidence="1 2">ATCC 700010</strain>
    </source>
</reference>
<comment type="caution">
    <text evidence="1">The sequence shown here is derived from an EMBL/GenBank/DDBJ whole genome shotgun (WGS) entry which is preliminary data.</text>
</comment>
<dbReference type="OrthoDB" id="4641246at2"/>
<protein>
    <submittedName>
        <fullName evidence="1">Uncharacterized protein</fullName>
    </submittedName>
</protein>
<dbReference type="EMBL" id="LQQA01000034">
    <property type="protein sequence ID" value="ORX09121.1"/>
    <property type="molecule type" value="Genomic_DNA"/>
</dbReference>
<proteinExistence type="predicted"/>
<organism evidence="1 2">
    <name type="scientific">Mycolicibacterium wolinskyi</name>
    <dbReference type="NCBI Taxonomy" id="59750"/>
    <lineage>
        <taxon>Bacteria</taxon>
        <taxon>Bacillati</taxon>
        <taxon>Actinomycetota</taxon>
        <taxon>Actinomycetes</taxon>
        <taxon>Mycobacteriales</taxon>
        <taxon>Mycobacteriaceae</taxon>
        <taxon>Mycolicibacterium</taxon>
    </lineage>
</organism>
<evidence type="ECO:0000313" key="2">
    <source>
        <dbReference type="Proteomes" id="UP000193964"/>
    </source>
</evidence>
<dbReference type="RefSeq" id="WP_085150039.1">
    <property type="nucleotide sequence ID" value="NZ_JACKUA010000033.1"/>
</dbReference>
<name>A0A1X2ES93_9MYCO</name>
<accession>A0A1X2ES93</accession>
<gene>
    <name evidence="1" type="ORF">AWC31_09180</name>
</gene>